<accession>A0AA38WJ40</accession>
<sequence>MQKLVFHFLCPRRRTSSFTYKPTPSLLLSFNFRNYSSSKSKPSSAENPNPQNEIQIQNTVDDQEDVTSAELKTQIDKFYKGDYEAIPTIFESILKRKLSGKHEESDDELMNEFRQDRPTEINDDAFDSDSSSDSDSAE</sequence>
<dbReference type="EMBL" id="JARYMX010000004">
    <property type="protein sequence ID" value="KAJ9550326.1"/>
    <property type="molecule type" value="Genomic_DNA"/>
</dbReference>
<protein>
    <submittedName>
        <fullName evidence="2">Uncharacterized protein</fullName>
    </submittedName>
</protein>
<organism evidence="2 3">
    <name type="scientific">Centaurea solstitialis</name>
    <name type="common">yellow star-thistle</name>
    <dbReference type="NCBI Taxonomy" id="347529"/>
    <lineage>
        <taxon>Eukaryota</taxon>
        <taxon>Viridiplantae</taxon>
        <taxon>Streptophyta</taxon>
        <taxon>Embryophyta</taxon>
        <taxon>Tracheophyta</taxon>
        <taxon>Spermatophyta</taxon>
        <taxon>Magnoliopsida</taxon>
        <taxon>eudicotyledons</taxon>
        <taxon>Gunneridae</taxon>
        <taxon>Pentapetalae</taxon>
        <taxon>asterids</taxon>
        <taxon>campanulids</taxon>
        <taxon>Asterales</taxon>
        <taxon>Asteraceae</taxon>
        <taxon>Carduoideae</taxon>
        <taxon>Cardueae</taxon>
        <taxon>Centaureinae</taxon>
        <taxon>Centaurea</taxon>
    </lineage>
</organism>
<name>A0AA38WJ40_9ASTR</name>
<proteinExistence type="predicted"/>
<dbReference type="AlphaFoldDB" id="A0AA38WJ40"/>
<keyword evidence="3" id="KW-1185">Reference proteome</keyword>
<evidence type="ECO:0000313" key="2">
    <source>
        <dbReference type="EMBL" id="KAJ9550326.1"/>
    </source>
</evidence>
<evidence type="ECO:0000313" key="3">
    <source>
        <dbReference type="Proteomes" id="UP001172457"/>
    </source>
</evidence>
<feature type="compositionally biased region" description="Basic and acidic residues" evidence="1">
    <location>
        <begin position="111"/>
        <end position="120"/>
    </location>
</feature>
<evidence type="ECO:0000256" key="1">
    <source>
        <dbReference type="SAM" id="MobiDB-lite"/>
    </source>
</evidence>
<feature type="compositionally biased region" description="Acidic residues" evidence="1">
    <location>
        <begin position="121"/>
        <end position="138"/>
    </location>
</feature>
<comment type="caution">
    <text evidence="2">The sequence shown here is derived from an EMBL/GenBank/DDBJ whole genome shotgun (WGS) entry which is preliminary data.</text>
</comment>
<gene>
    <name evidence="2" type="ORF">OSB04_014371</name>
</gene>
<reference evidence="2" key="1">
    <citation type="submission" date="2023-03" db="EMBL/GenBank/DDBJ databases">
        <title>Chromosome-scale reference genome and RAD-based genetic map of yellow starthistle (Centaurea solstitialis) reveal putative structural variation and QTLs associated with invader traits.</title>
        <authorList>
            <person name="Reatini B."/>
            <person name="Cang F.A."/>
            <person name="Jiang Q."/>
            <person name="Mckibben M.T.W."/>
            <person name="Barker M.S."/>
            <person name="Rieseberg L.H."/>
            <person name="Dlugosch K.M."/>
        </authorList>
    </citation>
    <scope>NUCLEOTIDE SEQUENCE</scope>
    <source>
        <strain evidence="2">CAN-66</strain>
        <tissue evidence="2">Leaf</tissue>
    </source>
</reference>
<feature type="region of interest" description="Disordered" evidence="1">
    <location>
        <begin position="97"/>
        <end position="138"/>
    </location>
</feature>
<dbReference type="Proteomes" id="UP001172457">
    <property type="component" value="Chromosome 4"/>
</dbReference>